<dbReference type="InterPro" id="IPR002397">
    <property type="entry name" value="Cyt_P450_B"/>
</dbReference>
<keyword evidence="5 7" id="KW-0408">Iron</keyword>
<keyword evidence="4 7" id="KW-0560">Oxidoreductase</keyword>
<keyword evidence="2 7" id="KW-0349">Heme</keyword>
<evidence type="ECO:0000256" key="6">
    <source>
        <dbReference type="ARBA" id="ARBA00023033"/>
    </source>
</evidence>
<dbReference type="FunFam" id="1.10.630.10:FF:000018">
    <property type="entry name" value="Cytochrome P450 monooxygenase"/>
    <property type="match status" value="1"/>
</dbReference>
<dbReference type="AlphaFoldDB" id="D9WP04"/>
<dbReference type="CDD" id="cd11029">
    <property type="entry name" value="CYP107-like"/>
    <property type="match status" value="1"/>
</dbReference>
<dbReference type="GO" id="GO:0016705">
    <property type="term" value="F:oxidoreductase activity, acting on paired donors, with incorporation or reduction of molecular oxygen"/>
    <property type="evidence" value="ECO:0007669"/>
    <property type="project" value="InterPro"/>
</dbReference>
<protein>
    <submittedName>
        <fullName evidence="8">Cytochrome P450 107B1 (P450CVIIB1)</fullName>
    </submittedName>
</protein>
<accession>D9WP04</accession>
<keyword evidence="6 7" id="KW-0503">Monooxygenase</keyword>
<dbReference type="Gene3D" id="1.10.630.10">
    <property type="entry name" value="Cytochrome P450"/>
    <property type="match status" value="1"/>
</dbReference>
<dbReference type="PANTHER" id="PTHR46696">
    <property type="entry name" value="P450, PUTATIVE (EUROFUNG)-RELATED"/>
    <property type="match status" value="1"/>
</dbReference>
<dbReference type="GO" id="GO:0005506">
    <property type="term" value="F:iron ion binding"/>
    <property type="evidence" value="ECO:0007669"/>
    <property type="project" value="InterPro"/>
</dbReference>
<dbReference type="EMBL" id="GG657754">
    <property type="protein sequence ID" value="EFL27977.1"/>
    <property type="molecule type" value="Genomic_DNA"/>
</dbReference>
<dbReference type="Proteomes" id="UP000003963">
    <property type="component" value="Unassembled WGS sequence"/>
</dbReference>
<name>D9WP04_9ACTN</name>
<sequence length="397" mass="44094">MSSLPDPVLLDERFFSDPHASYTALRRDGTVHRAVAADGAPLHLVTGYQQVRDAAMNPALSLDKRHARTGGRDGASLPPELDSHLLNRDAADHARLRRLVNGAFTARRTRLLRDDVQEITDQLLHRMASRPRADVVADFAMPLSMEVICRVLGIPPGSRPDFREWTNTLLSPDPRAAQQSREAMRHMHRFLVTLIDRKREHPADDLLSELVLAQENDDRLSADELVAMAFLLLFGGYHNTGSLIATTVMALLTHPAHRAAFASGELPPHALTEEALRWNSPTMLAVRRFATHDLRIGGTDVATGDRVWLSWASANRAPERFEDPSVFDPHRKDNPHLAFGHGPHYCPGAALARLENSVAVTSLLRRFPDVSLIGSPDELRWFVSPRSRCLSALPVSL</sequence>
<dbReference type="PROSITE" id="PS00086">
    <property type="entry name" value="CYTOCHROME_P450"/>
    <property type="match status" value="1"/>
</dbReference>
<dbReference type="InterPro" id="IPR036396">
    <property type="entry name" value="Cyt_P450_sf"/>
</dbReference>
<dbReference type="InterPro" id="IPR017972">
    <property type="entry name" value="Cyt_P450_CS"/>
</dbReference>
<dbReference type="HOGENOM" id="CLU_033716_1_0_11"/>
<evidence type="ECO:0000256" key="7">
    <source>
        <dbReference type="RuleBase" id="RU000461"/>
    </source>
</evidence>
<evidence type="ECO:0000313" key="8">
    <source>
        <dbReference type="EMBL" id="EFL27977.1"/>
    </source>
</evidence>
<keyword evidence="9" id="KW-1185">Reference proteome</keyword>
<dbReference type="GO" id="GO:0004497">
    <property type="term" value="F:monooxygenase activity"/>
    <property type="evidence" value="ECO:0007669"/>
    <property type="project" value="UniProtKB-KW"/>
</dbReference>
<evidence type="ECO:0000256" key="3">
    <source>
        <dbReference type="ARBA" id="ARBA00022723"/>
    </source>
</evidence>
<reference evidence="8 9" key="1">
    <citation type="submission" date="2009-02" db="EMBL/GenBank/DDBJ databases">
        <title>Annotation of Streptomyces hygroscopicus strain ATCC 53653.</title>
        <authorList>
            <consortium name="The Broad Institute Genome Sequencing Platform"/>
            <consortium name="Broad Institute Microbial Sequencing Center"/>
            <person name="Fischbach M."/>
            <person name="Godfrey P."/>
            <person name="Ward D."/>
            <person name="Young S."/>
            <person name="Zeng Q."/>
            <person name="Koehrsen M."/>
            <person name="Alvarado L."/>
            <person name="Berlin A.M."/>
            <person name="Bochicchio J."/>
            <person name="Borenstein D."/>
            <person name="Chapman S.B."/>
            <person name="Chen Z."/>
            <person name="Engels R."/>
            <person name="Freedman E."/>
            <person name="Gellesch M."/>
            <person name="Goldberg J."/>
            <person name="Griggs A."/>
            <person name="Gujja S."/>
            <person name="Heilman E.R."/>
            <person name="Heiman D.I."/>
            <person name="Hepburn T.A."/>
            <person name="Howarth C."/>
            <person name="Jen D."/>
            <person name="Larson L."/>
            <person name="Lewis B."/>
            <person name="Mehta T."/>
            <person name="Park D."/>
            <person name="Pearson M."/>
            <person name="Richards J."/>
            <person name="Roberts A."/>
            <person name="Saif S."/>
            <person name="Shea T.D."/>
            <person name="Shenoy N."/>
            <person name="Sisk P."/>
            <person name="Stolte C."/>
            <person name="Sykes S.N."/>
            <person name="Thomson T."/>
            <person name="Walk T."/>
            <person name="White J."/>
            <person name="Yandava C."/>
            <person name="Straight P."/>
            <person name="Clardy J."/>
            <person name="Hung D."/>
            <person name="Kolter R."/>
            <person name="Mekalanos J."/>
            <person name="Walker S."/>
            <person name="Walsh C.T."/>
            <person name="Wieland-Brown L.C."/>
            <person name="Haas B."/>
            <person name="Nusbaum C."/>
            <person name="Birren B."/>
        </authorList>
    </citation>
    <scope>NUCLEOTIDE SEQUENCE [LARGE SCALE GENOMIC DNA]</scope>
    <source>
        <strain evidence="8 9">ATCC 53653</strain>
    </source>
</reference>
<dbReference type="InterPro" id="IPR001128">
    <property type="entry name" value="Cyt_P450"/>
</dbReference>
<dbReference type="PANTHER" id="PTHR46696:SF1">
    <property type="entry name" value="CYTOCHROME P450 YJIB-RELATED"/>
    <property type="match status" value="1"/>
</dbReference>
<organism evidence="8 9">
    <name type="scientific">Streptomyces himastatinicus ATCC 53653</name>
    <dbReference type="NCBI Taxonomy" id="457427"/>
    <lineage>
        <taxon>Bacteria</taxon>
        <taxon>Bacillati</taxon>
        <taxon>Actinomycetota</taxon>
        <taxon>Actinomycetes</taxon>
        <taxon>Kitasatosporales</taxon>
        <taxon>Streptomycetaceae</taxon>
        <taxon>Streptomyces</taxon>
        <taxon>Streptomyces violaceusniger group</taxon>
    </lineage>
</organism>
<evidence type="ECO:0000256" key="5">
    <source>
        <dbReference type="ARBA" id="ARBA00023004"/>
    </source>
</evidence>
<comment type="similarity">
    <text evidence="1 7">Belongs to the cytochrome P450 family.</text>
</comment>
<dbReference type="GO" id="GO:0020037">
    <property type="term" value="F:heme binding"/>
    <property type="evidence" value="ECO:0007669"/>
    <property type="project" value="InterPro"/>
</dbReference>
<dbReference type="Pfam" id="PF00067">
    <property type="entry name" value="p450"/>
    <property type="match status" value="2"/>
</dbReference>
<dbReference type="STRING" id="457427.SSOG_07691"/>
<proteinExistence type="inferred from homology"/>
<evidence type="ECO:0000256" key="4">
    <source>
        <dbReference type="ARBA" id="ARBA00023002"/>
    </source>
</evidence>
<gene>
    <name evidence="8" type="ORF">SSOG_07691</name>
</gene>
<evidence type="ECO:0000256" key="2">
    <source>
        <dbReference type="ARBA" id="ARBA00022617"/>
    </source>
</evidence>
<evidence type="ECO:0000313" key="9">
    <source>
        <dbReference type="Proteomes" id="UP000003963"/>
    </source>
</evidence>
<dbReference type="PRINTS" id="PR00359">
    <property type="entry name" value="BP450"/>
</dbReference>
<keyword evidence="3 7" id="KW-0479">Metal-binding</keyword>
<dbReference type="RefSeq" id="WP_009719775.1">
    <property type="nucleotide sequence ID" value="NZ_GG657754.1"/>
</dbReference>
<dbReference type="SUPFAM" id="SSF48264">
    <property type="entry name" value="Cytochrome P450"/>
    <property type="match status" value="1"/>
</dbReference>
<evidence type="ECO:0000256" key="1">
    <source>
        <dbReference type="ARBA" id="ARBA00010617"/>
    </source>
</evidence>
<dbReference type="OrthoDB" id="5500002at2"/>